<dbReference type="OrthoDB" id="66409at2759"/>
<dbReference type="GO" id="GO:0051666">
    <property type="term" value="P:actin cortical patch localization"/>
    <property type="evidence" value="ECO:0007669"/>
    <property type="project" value="TreeGrafter"/>
</dbReference>
<dbReference type="InterPro" id="IPR037516">
    <property type="entry name" value="Tripartite_DENN"/>
</dbReference>
<dbReference type="PANTHER" id="PTHR28245:SF1">
    <property type="entry name" value="ARF3-INTERACTING PROTEIN 1"/>
    <property type="match status" value="1"/>
</dbReference>
<dbReference type="InterPro" id="IPR012860">
    <property type="entry name" value="Afi1_N"/>
</dbReference>
<accession>A0A9P6PY77</accession>
<evidence type="ECO:0000313" key="3">
    <source>
        <dbReference type="EMBL" id="KAG0255183.1"/>
    </source>
</evidence>
<sequence>MAPPQHVTTILLAEFDIDQGSVLAHQYPSRITSDNHVLAELMLPDGAHLRTEDWTIFFLNQAKPAPWNGNKALTDNPDGALLYVLNLVRTNHDASVRRQVAFSAHTPKNFEARKKKSIGAAVKAMAICTTHQYLHVYKPVLLLALENYFKNPSVDVLKALYESVNSMELNPPQLSHYERTILRTADGKDLFHEKFLAAAGSSGAADEALQSSALPSTSSTKMDGLGIVVSQSAFHRKESIATLATGIPGMTKNRDCQFYETKVTYDGIKLPIRVPLSINQEEVGEFSLIKLIMTFSFSPAFQNPIHPHLDSSGSTTHPVLLLMNALLTGKRIVFLGNGHPAGDVANYVLAACALGSGSGGVLHGFPERAYPYTNLAGIDHLLTCESYIAGVTNQLFEDRTAWWDVLCNIDTGKITISKDIAPVAPVSLASFGKYDDTRPLNLFSNATPISSSFKPDSIDNEFIADIMSAINNHLGEMAVRAKCQEYVTRFIQLASHYEAHTLGHTTIGICKQNTPESAKYLGTGLVFQDETSKMKELAMNANRIEGWRGTTSYKYLQRETQIWLNTRSIRTMDLRRIMTLLRNNKTIPAQDVARLYRGFLTTIVSDEQINEFLSHLPLNQGGLFPIAYGLFHPLAAVRDDTTEFLNRLAQHPTGRVFVNTLNKFERTTYERLANALLIRDHHQRQYQHEHQSSLDAPQPPSQPLSQSQQQPQPRYPNPPNFLTPFESGQSTPVHEIAQPQFA</sequence>
<feature type="domain" description="UDENN" evidence="2">
    <location>
        <begin position="8"/>
        <end position="542"/>
    </location>
</feature>
<dbReference type="PROSITE" id="PS50211">
    <property type="entry name" value="DENN"/>
    <property type="match status" value="1"/>
</dbReference>
<evidence type="ECO:0000259" key="2">
    <source>
        <dbReference type="PROSITE" id="PS50211"/>
    </source>
</evidence>
<dbReference type="InterPro" id="IPR052809">
    <property type="entry name" value="Actin_polarity_regulatory"/>
</dbReference>
<comment type="caution">
    <text evidence="3">The sequence shown here is derived from an EMBL/GenBank/DDBJ whole genome shotgun (WGS) entry which is preliminary data.</text>
</comment>
<organism evidence="3 4">
    <name type="scientific">Actinomortierella ambigua</name>
    <dbReference type="NCBI Taxonomy" id="1343610"/>
    <lineage>
        <taxon>Eukaryota</taxon>
        <taxon>Fungi</taxon>
        <taxon>Fungi incertae sedis</taxon>
        <taxon>Mucoromycota</taxon>
        <taxon>Mortierellomycotina</taxon>
        <taxon>Mortierellomycetes</taxon>
        <taxon>Mortierellales</taxon>
        <taxon>Mortierellaceae</taxon>
        <taxon>Actinomortierella</taxon>
    </lineage>
</organism>
<dbReference type="AlphaFoldDB" id="A0A9P6PY77"/>
<feature type="compositionally biased region" description="Low complexity" evidence="1">
    <location>
        <begin position="703"/>
        <end position="712"/>
    </location>
</feature>
<evidence type="ECO:0000256" key="1">
    <source>
        <dbReference type="SAM" id="MobiDB-lite"/>
    </source>
</evidence>
<dbReference type="GO" id="GO:0005886">
    <property type="term" value="C:plasma membrane"/>
    <property type="evidence" value="ECO:0007669"/>
    <property type="project" value="TreeGrafter"/>
</dbReference>
<dbReference type="Proteomes" id="UP000807716">
    <property type="component" value="Unassembled WGS sequence"/>
</dbReference>
<dbReference type="PANTHER" id="PTHR28245">
    <property type="entry name" value="ARF3-INTERACTING PROTEIN 1"/>
    <property type="match status" value="1"/>
</dbReference>
<feature type="region of interest" description="Disordered" evidence="1">
    <location>
        <begin position="683"/>
        <end position="742"/>
    </location>
</feature>
<keyword evidence="4" id="KW-1185">Reference proteome</keyword>
<dbReference type="Pfam" id="PF07792">
    <property type="entry name" value="Afi1"/>
    <property type="match status" value="1"/>
</dbReference>
<gene>
    <name evidence="3" type="ORF">DFQ27_006384</name>
</gene>
<dbReference type="Pfam" id="PF08616">
    <property type="entry name" value="SPA"/>
    <property type="match status" value="1"/>
</dbReference>
<name>A0A9P6PY77_9FUNG</name>
<protein>
    <recommendedName>
        <fullName evidence="2">UDENN domain-containing protein</fullName>
    </recommendedName>
</protein>
<evidence type="ECO:0000313" key="4">
    <source>
        <dbReference type="Proteomes" id="UP000807716"/>
    </source>
</evidence>
<proteinExistence type="predicted"/>
<dbReference type="EMBL" id="JAAAJB010000473">
    <property type="protein sequence ID" value="KAG0255183.1"/>
    <property type="molecule type" value="Genomic_DNA"/>
</dbReference>
<reference evidence="3" key="1">
    <citation type="journal article" date="2020" name="Fungal Divers.">
        <title>Resolving the Mortierellaceae phylogeny through synthesis of multi-gene phylogenetics and phylogenomics.</title>
        <authorList>
            <person name="Vandepol N."/>
            <person name="Liber J."/>
            <person name="Desiro A."/>
            <person name="Na H."/>
            <person name="Kennedy M."/>
            <person name="Barry K."/>
            <person name="Grigoriev I.V."/>
            <person name="Miller A.N."/>
            <person name="O'Donnell K."/>
            <person name="Stajich J.E."/>
            <person name="Bonito G."/>
        </authorList>
    </citation>
    <scope>NUCLEOTIDE SEQUENCE</scope>
    <source>
        <strain evidence="3">BC1065</strain>
    </source>
</reference>